<keyword evidence="2" id="KW-0313">Glucose metabolism</keyword>
<protein>
    <submittedName>
        <fullName evidence="3">Lactonase family protein</fullName>
    </submittedName>
</protein>
<evidence type="ECO:0000256" key="2">
    <source>
        <dbReference type="ARBA" id="ARBA00022526"/>
    </source>
</evidence>
<comment type="caution">
    <text evidence="3">The sequence shown here is derived from an EMBL/GenBank/DDBJ whole genome shotgun (WGS) entry which is preliminary data.</text>
</comment>
<dbReference type="SUPFAM" id="SSF51004">
    <property type="entry name" value="C-terminal (heme d1) domain of cytochrome cd1-nitrite reductase"/>
    <property type="match status" value="1"/>
</dbReference>
<dbReference type="Proteomes" id="UP001595547">
    <property type="component" value="Unassembled WGS sequence"/>
</dbReference>
<evidence type="ECO:0000256" key="1">
    <source>
        <dbReference type="ARBA" id="ARBA00005564"/>
    </source>
</evidence>
<dbReference type="PANTHER" id="PTHR30344">
    <property type="entry name" value="6-PHOSPHOGLUCONOLACTONASE-RELATED"/>
    <property type="match status" value="1"/>
</dbReference>
<keyword evidence="2" id="KW-0119">Carbohydrate metabolism</keyword>
<dbReference type="Pfam" id="PF10282">
    <property type="entry name" value="Lactonase"/>
    <property type="match status" value="1"/>
</dbReference>
<organism evidence="3 4">
    <name type="scientific">Cypionkella sinensis</name>
    <dbReference type="NCBI Taxonomy" id="1756043"/>
    <lineage>
        <taxon>Bacteria</taxon>
        <taxon>Pseudomonadati</taxon>
        <taxon>Pseudomonadota</taxon>
        <taxon>Alphaproteobacteria</taxon>
        <taxon>Rhodobacterales</taxon>
        <taxon>Paracoccaceae</taxon>
        <taxon>Cypionkella</taxon>
    </lineage>
</organism>
<dbReference type="InterPro" id="IPR011048">
    <property type="entry name" value="Haem_d1_sf"/>
</dbReference>
<name>A0ABV7J7B5_9RHOB</name>
<comment type="similarity">
    <text evidence="1">Belongs to the cycloisomerase 2 family.</text>
</comment>
<accession>A0ABV7J7B5</accession>
<dbReference type="PANTHER" id="PTHR30344:SF1">
    <property type="entry name" value="6-PHOSPHOGLUCONOLACTONASE"/>
    <property type="match status" value="1"/>
</dbReference>
<dbReference type="RefSeq" id="WP_380074861.1">
    <property type="nucleotide sequence ID" value="NZ_JBHRTO010000002.1"/>
</dbReference>
<sequence length="364" mass="38856">MGELLLFIGTLNREAPYFQGARGDGLNVFDFDEDALTFRKRAVYRQVENPTYLSVSADGRRVYANSEVADWREGLVTAFTFDPETGTLAYLNTQPSRGSITAHNMISRDGRRLFVANYTVGEGGPDQSLVVFDIDSKGLSPAMASVAHQGSGPDAARQERAHAHSVTEVVQGSMVIVADLGMDALITYRIGADGVPVRIALAQTAPGAGPRHVALHPGGRFVFVMNELDSTVTAHGFDAVTGQLSPIDRQPAVADEARAGNHCSDIQISPDGRFLYGGNRGHDSVAIFEVNQYTGHLTPRGFVPCGGATPRHLAITPSGRHLLVANQNSDRVSVLARDADTGGLRDTGAALQIGTPMCLKFAEV</sequence>
<keyword evidence="4" id="KW-1185">Reference proteome</keyword>
<dbReference type="EMBL" id="JBHRTO010000002">
    <property type="protein sequence ID" value="MFC3183209.1"/>
    <property type="molecule type" value="Genomic_DNA"/>
</dbReference>
<gene>
    <name evidence="3" type="ORF">ACFOGH_19575</name>
</gene>
<reference evidence="4" key="1">
    <citation type="journal article" date="2019" name="Int. J. Syst. Evol. Microbiol.">
        <title>The Global Catalogue of Microorganisms (GCM) 10K type strain sequencing project: providing services to taxonomists for standard genome sequencing and annotation.</title>
        <authorList>
            <consortium name="The Broad Institute Genomics Platform"/>
            <consortium name="The Broad Institute Genome Sequencing Center for Infectious Disease"/>
            <person name="Wu L."/>
            <person name="Ma J."/>
        </authorList>
    </citation>
    <scope>NUCLEOTIDE SEQUENCE [LARGE SCALE GENOMIC DNA]</scope>
    <source>
        <strain evidence="4">KCTC 52039</strain>
    </source>
</reference>
<proteinExistence type="inferred from homology"/>
<evidence type="ECO:0000313" key="4">
    <source>
        <dbReference type="Proteomes" id="UP001595547"/>
    </source>
</evidence>
<dbReference type="Gene3D" id="2.130.10.10">
    <property type="entry name" value="YVTN repeat-like/Quinoprotein amine dehydrogenase"/>
    <property type="match status" value="1"/>
</dbReference>
<dbReference type="InterPro" id="IPR015943">
    <property type="entry name" value="WD40/YVTN_repeat-like_dom_sf"/>
</dbReference>
<evidence type="ECO:0000313" key="3">
    <source>
        <dbReference type="EMBL" id="MFC3183209.1"/>
    </source>
</evidence>
<dbReference type="InterPro" id="IPR019405">
    <property type="entry name" value="Lactonase_7-beta_prop"/>
</dbReference>
<dbReference type="InterPro" id="IPR050282">
    <property type="entry name" value="Cycloisomerase_2"/>
</dbReference>